<dbReference type="PANTHER" id="PTHR36439:SF1">
    <property type="entry name" value="DUF1697 DOMAIN-CONTAINING PROTEIN"/>
    <property type="match status" value="1"/>
</dbReference>
<organism evidence="1 2">
    <name type="scientific">Autumnicola psychrophila</name>
    <dbReference type="NCBI Taxonomy" id="3075592"/>
    <lineage>
        <taxon>Bacteria</taxon>
        <taxon>Pseudomonadati</taxon>
        <taxon>Bacteroidota</taxon>
        <taxon>Flavobacteriia</taxon>
        <taxon>Flavobacteriales</taxon>
        <taxon>Flavobacteriaceae</taxon>
        <taxon>Autumnicola</taxon>
    </lineage>
</organism>
<dbReference type="Gene3D" id="3.30.70.1260">
    <property type="entry name" value="bacterial protein sp0830 like"/>
    <property type="match status" value="1"/>
</dbReference>
<dbReference type="EMBL" id="JAVRHN010000001">
    <property type="protein sequence ID" value="MDT0685079.1"/>
    <property type="molecule type" value="Genomic_DNA"/>
</dbReference>
<dbReference type="InterPro" id="IPR012545">
    <property type="entry name" value="DUF1697"/>
</dbReference>
<evidence type="ECO:0000313" key="1">
    <source>
        <dbReference type="EMBL" id="MDT0685079.1"/>
    </source>
</evidence>
<name>A0ABU3DNH7_9FLAO</name>
<dbReference type="RefSeq" id="WP_311498514.1">
    <property type="nucleotide sequence ID" value="NZ_JAVRHN010000001.1"/>
</dbReference>
<evidence type="ECO:0000313" key="2">
    <source>
        <dbReference type="Proteomes" id="UP001253848"/>
    </source>
</evidence>
<proteinExistence type="predicted"/>
<reference evidence="1 2" key="1">
    <citation type="submission" date="2023-09" db="EMBL/GenBank/DDBJ databases">
        <authorList>
            <person name="Rey-Velasco X."/>
        </authorList>
    </citation>
    <scope>NUCLEOTIDE SEQUENCE [LARGE SCALE GENOMIC DNA]</scope>
    <source>
        <strain evidence="1 2">F225</strain>
    </source>
</reference>
<dbReference type="SUPFAM" id="SSF160379">
    <property type="entry name" value="SP0830-like"/>
    <property type="match status" value="1"/>
</dbReference>
<sequence>MHLTFLKEKPAEESIQQTETYDYKPDKFKIQDKEVFIYCEGKYHQSKLTNNFFEKKLKTGATTRNWKTILKLVELCKG</sequence>
<dbReference type="PANTHER" id="PTHR36439">
    <property type="entry name" value="BLL4334 PROTEIN"/>
    <property type="match status" value="1"/>
</dbReference>
<protein>
    <submittedName>
        <fullName evidence="1">Uncharacterized protein</fullName>
    </submittedName>
</protein>
<gene>
    <name evidence="1" type="ORF">RM541_01805</name>
</gene>
<comment type="caution">
    <text evidence="1">The sequence shown here is derived from an EMBL/GenBank/DDBJ whole genome shotgun (WGS) entry which is preliminary data.</text>
</comment>
<dbReference type="Proteomes" id="UP001253848">
    <property type="component" value="Unassembled WGS sequence"/>
</dbReference>
<keyword evidence="2" id="KW-1185">Reference proteome</keyword>
<accession>A0ABU3DNH7</accession>